<feature type="domain" description="VOC" evidence="1">
    <location>
        <begin position="12"/>
        <end position="128"/>
    </location>
</feature>
<reference evidence="2 3" key="1">
    <citation type="submission" date="2018-03" db="EMBL/GenBank/DDBJ databases">
        <title>Genomic Encyclopedia of Archaeal and Bacterial Type Strains, Phase II (KMG-II): from individual species to whole genera.</title>
        <authorList>
            <person name="Goeker M."/>
        </authorList>
    </citation>
    <scope>NUCLEOTIDE SEQUENCE [LARGE SCALE GENOMIC DNA]</scope>
    <source>
        <strain evidence="2 3">DSM 19711</strain>
    </source>
</reference>
<comment type="caution">
    <text evidence="2">The sequence shown here is derived from an EMBL/GenBank/DDBJ whole genome shotgun (WGS) entry which is preliminary data.</text>
</comment>
<protein>
    <recommendedName>
        <fullName evidence="1">VOC domain-containing protein</fullName>
    </recommendedName>
</protein>
<dbReference type="InterPro" id="IPR029068">
    <property type="entry name" value="Glyas_Bleomycin-R_OHBP_Dase"/>
</dbReference>
<keyword evidence="3" id="KW-1185">Reference proteome</keyword>
<dbReference type="InterPro" id="IPR041581">
    <property type="entry name" value="Glyoxalase_6"/>
</dbReference>
<dbReference type="InterPro" id="IPR037523">
    <property type="entry name" value="VOC_core"/>
</dbReference>
<dbReference type="CDD" id="cd06587">
    <property type="entry name" value="VOC"/>
    <property type="match status" value="1"/>
</dbReference>
<organism evidence="2 3">
    <name type="scientific">Kineococcus rhizosphaerae</name>
    <dbReference type="NCBI Taxonomy" id="559628"/>
    <lineage>
        <taxon>Bacteria</taxon>
        <taxon>Bacillati</taxon>
        <taxon>Actinomycetota</taxon>
        <taxon>Actinomycetes</taxon>
        <taxon>Kineosporiales</taxon>
        <taxon>Kineosporiaceae</taxon>
        <taxon>Kineococcus</taxon>
    </lineage>
</organism>
<evidence type="ECO:0000313" key="2">
    <source>
        <dbReference type="EMBL" id="PRY09091.1"/>
    </source>
</evidence>
<dbReference type="OrthoDB" id="1645442at2"/>
<name>A0A2T0QUY3_9ACTN</name>
<dbReference type="Proteomes" id="UP000238083">
    <property type="component" value="Unassembled WGS sequence"/>
</dbReference>
<dbReference type="EMBL" id="PVZF01000021">
    <property type="protein sequence ID" value="PRY09091.1"/>
    <property type="molecule type" value="Genomic_DNA"/>
</dbReference>
<evidence type="ECO:0000313" key="3">
    <source>
        <dbReference type="Proteomes" id="UP000238083"/>
    </source>
</evidence>
<dbReference type="RefSeq" id="WP_106215530.1">
    <property type="nucleotide sequence ID" value="NZ_PVZF01000021.1"/>
</dbReference>
<dbReference type="Pfam" id="PF18029">
    <property type="entry name" value="Glyoxalase_6"/>
    <property type="match status" value="1"/>
</dbReference>
<dbReference type="PANTHER" id="PTHR35908:SF1">
    <property type="entry name" value="CONSERVED PROTEIN"/>
    <property type="match status" value="1"/>
</dbReference>
<dbReference type="Gene3D" id="3.10.180.10">
    <property type="entry name" value="2,3-Dihydroxybiphenyl 1,2-Dioxygenase, domain 1"/>
    <property type="match status" value="1"/>
</dbReference>
<gene>
    <name evidence="2" type="ORF">CLV37_12131</name>
</gene>
<dbReference type="PROSITE" id="PS51819">
    <property type="entry name" value="VOC"/>
    <property type="match status" value="1"/>
</dbReference>
<evidence type="ECO:0000259" key="1">
    <source>
        <dbReference type="PROSITE" id="PS51819"/>
    </source>
</evidence>
<sequence>MAEQDVPGTGVRFGTIAFDSPDPRGLAAFYAALLGREVDPDSDDDWVTLRGGQGATLAFQLAPDHVAPTWPEPGVPQQVHLDLYVADWAGTEPRVLALGGRLLEDEAEHPTWRVYADPAGHPFCLCLERS</sequence>
<accession>A0A2T0QUY3</accession>
<dbReference type="PANTHER" id="PTHR35908">
    <property type="entry name" value="HYPOTHETICAL FUSION PROTEIN"/>
    <property type="match status" value="1"/>
</dbReference>
<dbReference type="SUPFAM" id="SSF54593">
    <property type="entry name" value="Glyoxalase/Bleomycin resistance protein/Dihydroxybiphenyl dioxygenase"/>
    <property type="match status" value="1"/>
</dbReference>
<dbReference type="AlphaFoldDB" id="A0A2T0QUY3"/>
<proteinExistence type="predicted"/>